<organism evidence="1">
    <name type="scientific">mine drainage metagenome</name>
    <dbReference type="NCBI Taxonomy" id="410659"/>
    <lineage>
        <taxon>unclassified sequences</taxon>
        <taxon>metagenomes</taxon>
        <taxon>ecological metagenomes</taxon>
    </lineage>
</organism>
<keyword evidence="1" id="KW-0547">Nucleotide-binding</keyword>
<reference evidence="1" key="1">
    <citation type="submission" date="2013-08" db="EMBL/GenBank/DDBJ databases">
        <authorList>
            <person name="Mendez C."/>
            <person name="Richter M."/>
            <person name="Ferrer M."/>
            <person name="Sanchez J."/>
        </authorList>
    </citation>
    <scope>NUCLEOTIDE SEQUENCE</scope>
</reference>
<accession>T1AAX2</accession>
<dbReference type="GO" id="GO:0005524">
    <property type="term" value="F:ATP binding"/>
    <property type="evidence" value="ECO:0007669"/>
    <property type="project" value="UniProtKB-KW"/>
</dbReference>
<dbReference type="EMBL" id="AUZX01012694">
    <property type="protein sequence ID" value="EQD38039.1"/>
    <property type="molecule type" value="Genomic_DNA"/>
</dbReference>
<dbReference type="SUPFAM" id="SSF52540">
    <property type="entry name" value="P-loop containing nucleoside triphosphate hydrolases"/>
    <property type="match status" value="1"/>
</dbReference>
<protein>
    <submittedName>
        <fullName evidence="1">Atp-binding abc transporter protein</fullName>
    </submittedName>
</protein>
<sequence>MLRLLLAEPEALLLDEPFNKLDTVLRADFRRFVFGHAVAAGLPVLMVTHDRADAEAANGPVLKLGTSADGAPEISAACVPPAIDAVRAAVPSGEIRSPSEKGAEG</sequence>
<dbReference type="AlphaFoldDB" id="T1AAX2"/>
<dbReference type="Gene3D" id="3.40.50.300">
    <property type="entry name" value="P-loop containing nucleotide triphosphate hydrolases"/>
    <property type="match status" value="1"/>
</dbReference>
<comment type="caution">
    <text evidence="1">The sequence shown here is derived from an EMBL/GenBank/DDBJ whole genome shotgun (WGS) entry which is preliminary data.</text>
</comment>
<reference evidence="1" key="2">
    <citation type="journal article" date="2014" name="ISME J.">
        <title>Microbial stratification in low pH oxic and suboxic macroscopic growths along an acid mine drainage.</title>
        <authorList>
            <person name="Mendez-Garcia C."/>
            <person name="Mesa V."/>
            <person name="Sprenger R.R."/>
            <person name="Richter M."/>
            <person name="Diez M.S."/>
            <person name="Solano J."/>
            <person name="Bargiela R."/>
            <person name="Golyshina O.V."/>
            <person name="Manteca A."/>
            <person name="Ramos J.L."/>
            <person name="Gallego J.R."/>
            <person name="Llorente I."/>
            <person name="Martins Dos Santos V.A."/>
            <person name="Jensen O.N."/>
            <person name="Pelaez A.I."/>
            <person name="Sanchez J."/>
            <person name="Ferrer M."/>
        </authorList>
    </citation>
    <scope>NUCLEOTIDE SEQUENCE</scope>
</reference>
<evidence type="ECO:0000313" key="1">
    <source>
        <dbReference type="EMBL" id="EQD38039.1"/>
    </source>
</evidence>
<dbReference type="InterPro" id="IPR027417">
    <property type="entry name" value="P-loop_NTPase"/>
</dbReference>
<name>T1AAX2_9ZZZZ</name>
<keyword evidence="1" id="KW-0067">ATP-binding</keyword>
<proteinExistence type="predicted"/>
<gene>
    <name evidence="1" type="ORF">B1A_17257</name>
</gene>